<name>A0A844ZDC2_9SPHN</name>
<gene>
    <name evidence="2" type="ORF">GRI38_02645</name>
</gene>
<comment type="caution">
    <text evidence="2">The sequence shown here is derived from an EMBL/GenBank/DDBJ whole genome shotgun (WGS) entry which is preliminary data.</text>
</comment>
<feature type="signal peptide" evidence="1">
    <location>
        <begin position="1"/>
        <end position="23"/>
    </location>
</feature>
<dbReference type="Proteomes" id="UP000433104">
    <property type="component" value="Unassembled WGS sequence"/>
</dbReference>
<dbReference type="InterPro" id="IPR007497">
    <property type="entry name" value="SIMPL/DUF541"/>
</dbReference>
<dbReference type="EMBL" id="WTYW01000001">
    <property type="protein sequence ID" value="MXO84930.1"/>
    <property type="molecule type" value="Genomic_DNA"/>
</dbReference>
<accession>A0A844ZDC2</accession>
<evidence type="ECO:0000256" key="1">
    <source>
        <dbReference type="SAM" id="SignalP"/>
    </source>
</evidence>
<proteinExistence type="predicted"/>
<organism evidence="2 3">
    <name type="scientific">Parapontixanthobacter aurantiacus</name>
    <dbReference type="NCBI Taxonomy" id="1463599"/>
    <lineage>
        <taxon>Bacteria</taxon>
        <taxon>Pseudomonadati</taxon>
        <taxon>Pseudomonadota</taxon>
        <taxon>Alphaproteobacteria</taxon>
        <taxon>Sphingomonadales</taxon>
        <taxon>Erythrobacteraceae</taxon>
        <taxon>Parapontixanthobacter</taxon>
    </lineage>
</organism>
<feature type="chain" id="PRO_5032848020" evidence="1">
    <location>
        <begin position="24"/>
        <end position="242"/>
    </location>
</feature>
<dbReference type="Gene3D" id="3.30.70.2970">
    <property type="entry name" value="Protein of unknown function (DUF541), domain 2"/>
    <property type="match status" value="1"/>
</dbReference>
<dbReference type="RefSeq" id="WP_160681426.1">
    <property type="nucleotide sequence ID" value="NZ_WTYW01000001.1"/>
</dbReference>
<dbReference type="Pfam" id="PF04402">
    <property type="entry name" value="SIMPL"/>
    <property type="match status" value="1"/>
</dbReference>
<dbReference type="PANTHER" id="PTHR34387">
    <property type="entry name" value="SLR1258 PROTEIN"/>
    <property type="match status" value="1"/>
</dbReference>
<dbReference type="InterPro" id="IPR052022">
    <property type="entry name" value="26kDa_periplasmic_antigen"/>
</dbReference>
<dbReference type="Gene3D" id="3.30.110.170">
    <property type="entry name" value="Protein of unknown function (DUF541), domain 1"/>
    <property type="match status" value="1"/>
</dbReference>
<reference evidence="2 3" key="1">
    <citation type="submission" date="2019-12" db="EMBL/GenBank/DDBJ databases">
        <title>Genomic-based taxomic classification of the family Erythrobacteraceae.</title>
        <authorList>
            <person name="Xu L."/>
        </authorList>
    </citation>
    <scope>NUCLEOTIDE SEQUENCE [LARGE SCALE GENOMIC DNA]</scope>
    <source>
        <strain evidence="2 3">MCCC 1A09962</strain>
    </source>
</reference>
<keyword evidence="3" id="KW-1185">Reference proteome</keyword>
<dbReference type="OrthoDB" id="9813144at2"/>
<dbReference type="AlphaFoldDB" id="A0A844ZDC2"/>
<dbReference type="PANTHER" id="PTHR34387:SF1">
    <property type="entry name" value="PERIPLASMIC IMMUNOGENIC PROTEIN"/>
    <property type="match status" value="1"/>
</dbReference>
<keyword evidence="1" id="KW-0732">Signal</keyword>
<dbReference type="GO" id="GO:0006974">
    <property type="term" value="P:DNA damage response"/>
    <property type="evidence" value="ECO:0007669"/>
    <property type="project" value="TreeGrafter"/>
</dbReference>
<protein>
    <submittedName>
        <fullName evidence="2">DUF541 domain-containing protein</fullName>
    </submittedName>
</protein>
<sequence length="242" mass="26147">MNRYVFPLFALTGAALLPASLSAAEVTIQATNPVIELNVTEMARAAPDVAMINAGVQTRAATAREAIEQNGEAMDRLIARLRSLGIERKDIQTSSFNLNPDYQYNPQTGEQTFKGYNVNNSVSVTLRDLDQAGDILDAMVDAGANNVYGPNFMLEDDAAIKEEARETAFARGMAQAQSYARLAGYSGVRILEISENFSGYGPVPPPPPAMARAESVQVTGTRIEPGEVGVNVNLLIKYEMTR</sequence>
<evidence type="ECO:0000313" key="3">
    <source>
        <dbReference type="Proteomes" id="UP000433104"/>
    </source>
</evidence>
<evidence type="ECO:0000313" key="2">
    <source>
        <dbReference type="EMBL" id="MXO84930.1"/>
    </source>
</evidence>